<dbReference type="OrthoDB" id="5653708at2"/>
<dbReference type="PROSITE" id="PS50096">
    <property type="entry name" value="IQ"/>
    <property type="match status" value="1"/>
</dbReference>
<protein>
    <submittedName>
        <fullName evidence="2">Ankyrin repeat protein</fullName>
    </submittedName>
</protein>
<keyword evidence="1" id="KW-0812">Transmembrane</keyword>
<proteinExistence type="predicted"/>
<dbReference type="AlphaFoldDB" id="A0A0W1AET6"/>
<sequence length="432" mass="50332">MNTFFFPYKEYTESHSNYRYTDKKEQVEAFVKQLIERGYPSEKIVYEECGITINCKDTVLAVVVNTSFSSFTTYKLRYGTITLAERRHKLTHYDSHLFISLHPEQLKELPKELLADTEETKTVLLTVYDDYENGRLVNFPAKDEEKQVNFLKKHFKQIWQEKGYTQNHLDYKIAKSCHDFVKLLRVKKLEQEEVINQAYKIMEENHLQAILKNKDYDITPLRNAWQDKGYTGQELELKVAHSLPKLSAKLKELQSVITIQKVVRGHLTRKKIYLEKLESLPEIRALRQSISALYPSQAGIVTIEDNEIFESRQDWAKAVIKNLNNTLTNYLKKGDFSESSYNQFKESFNLQLRSKDSESVFSEYYRDEYESMVLANIAICLTVIGALAVIGKLIYSKITVGKATGFFDKTQISIQAEKIEETLEKVMPEIKI</sequence>
<comment type="caution">
    <text evidence="2">The sequence shown here is derived from an EMBL/GenBank/DDBJ whole genome shotgun (WGS) entry which is preliminary data.</text>
</comment>
<feature type="transmembrane region" description="Helical" evidence="1">
    <location>
        <begin position="373"/>
        <end position="395"/>
    </location>
</feature>
<keyword evidence="3" id="KW-1185">Reference proteome</keyword>
<gene>
    <name evidence="2" type="ORF">Lwor_1376</name>
</gene>
<keyword evidence="1" id="KW-0472">Membrane</keyword>
<evidence type="ECO:0000313" key="3">
    <source>
        <dbReference type="Proteomes" id="UP000054662"/>
    </source>
</evidence>
<dbReference type="Proteomes" id="UP000054662">
    <property type="component" value="Unassembled WGS sequence"/>
</dbReference>
<evidence type="ECO:0000313" key="2">
    <source>
        <dbReference type="EMBL" id="KTD79862.1"/>
    </source>
</evidence>
<dbReference type="PATRIC" id="fig|45076.6.peg.1500"/>
<dbReference type="RefSeq" id="WP_058493173.1">
    <property type="nucleotide sequence ID" value="NZ_CBCRUR010000001.1"/>
</dbReference>
<keyword evidence="1" id="KW-1133">Transmembrane helix</keyword>
<dbReference type="InterPro" id="IPR000048">
    <property type="entry name" value="IQ_motif_EF-hand-BS"/>
</dbReference>
<organism evidence="2 3">
    <name type="scientific">Legionella worsleiensis</name>
    <dbReference type="NCBI Taxonomy" id="45076"/>
    <lineage>
        <taxon>Bacteria</taxon>
        <taxon>Pseudomonadati</taxon>
        <taxon>Pseudomonadota</taxon>
        <taxon>Gammaproteobacteria</taxon>
        <taxon>Legionellales</taxon>
        <taxon>Legionellaceae</taxon>
        <taxon>Legionella</taxon>
    </lineage>
</organism>
<dbReference type="EMBL" id="LNZC01000012">
    <property type="protein sequence ID" value="KTD79862.1"/>
    <property type="molecule type" value="Genomic_DNA"/>
</dbReference>
<evidence type="ECO:0000256" key="1">
    <source>
        <dbReference type="SAM" id="Phobius"/>
    </source>
</evidence>
<accession>A0A0W1AET6</accession>
<name>A0A0W1AET6_9GAMM</name>
<dbReference type="Pfam" id="PF00612">
    <property type="entry name" value="IQ"/>
    <property type="match status" value="1"/>
</dbReference>
<reference evidence="2 3" key="1">
    <citation type="submission" date="2015-11" db="EMBL/GenBank/DDBJ databases">
        <title>Genomic analysis of 38 Legionella species identifies large and diverse effector repertoires.</title>
        <authorList>
            <person name="Burstein D."/>
            <person name="Amaro F."/>
            <person name="Zusman T."/>
            <person name="Lifshitz Z."/>
            <person name="Cohen O."/>
            <person name="Gilbert J.A."/>
            <person name="Pupko T."/>
            <person name="Shuman H.A."/>
            <person name="Segal G."/>
        </authorList>
    </citation>
    <scope>NUCLEOTIDE SEQUENCE [LARGE SCALE GENOMIC DNA]</scope>
    <source>
        <strain evidence="2 3">ATCC 49508</strain>
    </source>
</reference>